<dbReference type="AlphaFoldDB" id="A0A6A5C893"/>
<comment type="similarity">
    <text evidence="1">Belongs to the GST superfamily.</text>
</comment>
<evidence type="ECO:0000313" key="4">
    <source>
        <dbReference type="EMBL" id="KAF0981489.1"/>
    </source>
</evidence>
<dbReference type="VEuPathDB" id="AmoebaDB:NfTy_038370"/>
<dbReference type="CDD" id="cd00570">
    <property type="entry name" value="GST_N_family"/>
    <property type="match status" value="1"/>
</dbReference>
<sequence>MVIQVYRYIVSAKTNPSLNAVGWRCRLQLEEKDLGYENVLIIDEASSRNTFVNSDHFNQHIMEPTINPKKELPVLEDGGAIIIEEGAIMQYLESNYSDSSSTLLPDFENDRNKYAEVMSLYHEALNAYNFSKDILDALIKDDSATIKSKEFKVRVQYWKKKMRDELKHWNEYLGQKEYLWPLINGKRLSLADCAFYPLLAILIRFGFDLKGFDHLQNYYQRVSKRESVNKTRPSKWDSELIEPWLSVL</sequence>
<dbReference type="InterPro" id="IPR036249">
    <property type="entry name" value="Thioredoxin-like_sf"/>
</dbReference>
<keyword evidence="5" id="KW-1185">Reference proteome</keyword>
<evidence type="ECO:0008006" key="6">
    <source>
        <dbReference type="Google" id="ProtNLM"/>
    </source>
</evidence>
<dbReference type="PROSITE" id="PS50405">
    <property type="entry name" value="GST_CTER"/>
    <property type="match status" value="1"/>
</dbReference>
<dbReference type="SFLD" id="SFLDS00019">
    <property type="entry name" value="Glutathione_Transferase_(cytos"/>
    <property type="match status" value="1"/>
</dbReference>
<gene>
    <name evidence="4" type="ORF">FDP41_012146</name>
</gene>
<dbReference type="RefSeq" id="XP_044566202.1">
    <property type="nucleotide sequence ID" value="XM_044702633.1"/>
</dbReference>
<name>A0A6A5C893_NAEFO</name>
<dbReference type="SUPFAM" id="SSF47616">
    <property type="entry name" value="GST C-terminal domain-like"/>
    <property type="match status" value="1"/>
</dbReference>
<dbReference type="Pfam" id="PF13417">
    <property type="entry name" value="GST_N_3"/>
    <property type="match status" value="1"/>
</dbReference>
<dbReference type="EMBL" id="VFQX01000013">
    <property type="protein sequence ID" value="KAF0981489.1"/>
    <property type="molecule type" value="Genomic_DNA"/>
</dbReference>
<organism evidence="4 5">
    <name type="scientific">Naegleria fowleri</name>
    <name type="common">Brain eating amoeba</name>
    <dbReference type="NCBI Taxonomy" id="5763"/>
    <lineage>
        <taxon>Eukaryota</taxon>
        <taxon>Discoba</taxon>
        <taxon>Heterolobosea</taxon>
        <taxon>Tetramitia</taxon>
        <taxon>Eutetramitia</taxon>
        <taxon>Vahlkampfiidae</taxon>
        <taxon>Naegleria</taxon>
    </lineage>
</organism>
<dbReference type="Gene3D" id="3.40.30.10">
    <property type="entry name" value="Glutaredoxin"/>
    <property type="match status" value="1"/>
</dbReference>
<feature type="domain" description="GST C-terminal" evidence="3">
    <location>
        <begin position="110"/>
        <end position="244"/>
    </location>
</feature>
<dbReference type="InterPro" id="IPR036282">
    <property type="entry name" value="Glutathione-S-Trfase_C_sf"/>
</dbReference>
<accession>A0A6A5C893</accession>
<dbReference type="InterPro" id="IPR004046">
    <property type="entry name" value="GST_C"/>
</dbReference>
<dbReference type="InterPro" id="IPR010987">
    <property type="entry name" value="Glutathione-S-Trfase_C-like"/>
</dbReference>
<dbReference type="SUPFAM" id="SSF52833">
    <property type="entry name" value="Thioredoxin-like"/>
    <property type="match status" value="1"/>
</dbReference>
<evidence type="ECO:0000256" key="1">
    <source>
        <dbReference type="ARBA" id="ARBA00007409"/>
    </source>
</evidence>
<comment type="caution">
    <text evidence="4">The sequence shown here is derived from an EMBL/GenBank/DDBJ whole genome shotgun (WGS) entry which is preliminary data.</text>
</comment>
<dbReference type="Gene3D" id="1.20.1050.10">
    <property type="match status" value="1"/>
</dbReference>
<feature type="domain" description="GST N-terminal" evidence="2">
    <location>
        <begin position="9"/>
        <end position="100"/>
    </location>
</feature>
<dbReference type="VEuPathDB" id="AmoebaDB:FDP41_012146"/>
<protein>
    <recommendedName>
        <fullName evidence="6">GST N-terminal domain-containing protein</fullName>
    </recommendedName>
</protein>
<dbReference type="Pfam" id="PF00043">
    <property type="entry name" value="GST_C"/>
    <property type="match status" value="1"/>
</dbReference>
<dbReference type="PROSITE" id="PS50404">
    <property type="entry name" value="GST_NTER"/>
    <property type="match status" value="1"/>
</dbReference>
<evidence type="ECO:0000259" key="3">
    <source>
        <dbReference type="PROSITE" id="PS50405"/>
    </source>
</evidence>
<dbReference type="InterPro" id="IPR040079">
    <property type="entry name" value="Glutathione_S-Trfase"/>
</dbReference>
<dbReference type="Proteomes" id="UP000444721">
    <property type="component" value="Unassembled WGS sequence"/>
</dbReference>
<dbReference type="OMA" id="CAFYPLL"/>
<dbReference type="CDD" id="cd00299">
    <property type="entry name" value="GST_C_family"/>
    <property type="match status" value="1"/>
</dbReference>
<dbReference type="PANTHER" id="PTHR44051:SF8">
    <property type="entry name" value="GLUTATHIONE S-TRANSFERASE GSTA"/>
    <property type="match status" value="1"/>
</dbReference>
<reference evidence="4 5" key="1">
    <citation type="journal article" date="2019" name="Sci. Rep.">
        <title>Nanopore sequencing improves the draft genome of the human pathogenic amoeba Naegleria fowleri.</title>
        <authorList>
            <person name="Liechti N."/>
            <person name="Schurch N."/>
            <person name="Bruggmann R."/>
            <person name="Wittwer M."/>
        </authorList>
    </citation>
    <scope>NUCLEOTIDE SEQUENCE [LARGE SCALE GENOMIC DNA]</scope>
    <source>
        <strain evidence="4 5">ATCC 30894</strain>
    </source>
</reference>
<dbReference type="OrthoDB" id="2309723at2759"/>
<evidence type="ECO:0000259" key="2">
    <source>
        <dbReference type="PROSITE" id="PS50404"/>
    </source>
</evidence>
<dbReference type="InterPro" id="IPR004045">
    <property type="entry name" value="Glutathione_S-Trfase_N"/>
</dbReference>
<dbReference type="PANTHER" id="PTHR44051">
    <property type="entry name" value="GLUTATHIONE S-TRANSFERASE-RELATED"/>
    <property type="match status" value="1"/>
</dbReference>
<dbReference type="VEuPathDB" id="AmoebaDB:NF0046440"/>
<proteinExistence type="inferred from homology"/>
<evidence type="ECO:0000313" key="5">
    <source>
        <dbReference type="Proteomes" id="UP000444721"/>
    </source>
</evidence>
<dbReference type="GeneID" id="68119361"/>